<dbReference type="PANTHER" id="PTHR46268">
    <property type="entry name" value="STRESS RESPONSE PROTEIN NHAX"/>
    <property type="match status" value="1"/>
</dbReference>
<dbReference type="InterPro" id="IPR014729">
    <property type="entry name" value="Rossmann-like_a/b/a_fold"/>
</dbReference>
<feature type="domain" description="UspA" evidence="2">
    <location>
        <begin position="1"/>
        <end position="134"/>
    </location>
</feature>
<accession>A0A1I5EVF2</accession>
<dbReference type="SUPFAM" id="SSF52402">
    <property type="entry name" value="Adenine nucleotide alpha hydrolases-like"/>
    <property type="match status" value="1"/>
</dbReference>
<dbReference type="Pfam" id="PF00582">
    <property type="entry name" value="Usp"/>
    <property type="match status" value="1"/>
</dbReference>
<evidence type="ECO:0000256" key="1">
    <source>
        <dbReference type="ARBA" id="ARBA00008791"/>
    </source>
</evidence>
<dbReference type="PANTHER" id="PTHR46268:SF6">
    <property type="entry name" value="UNIVERSAL STRESS PROTEIN UP12"/>
    <property type="match status" value="1"/>
</dbReference>
<evidence type="ECO:0000313" key="3">
    <source>
        <dbReference type="EMBL" id="SFO15393.1"/>
    </source>
</evidence>
<name>A0A1I5EVF2_9RHOB</name>
<dbReference type="OrthoDB" id="9792500at2"/>
<dbReference type="Proteomes" id="UP000198599">
    <property type="component" value="Unassembled WGS sequence"/>
</dbReference>
<dbReference type="EMBL" id="FOVP01000017">
    <property type="protein sequence ID" value="SFO15393.1"/>
    <property type="molecule type" value="Genomic_DNA"/>
</dbReference>
<evidence type="ECO:0000259" key="2">
    <source>
        <dbReference type="Pfam" id="PF00582"/>
    </source>
</evidence>
<evidence type="ECO:0000313" key="4">
    <source>
        <dbReference type="Proteomes" id="UP000198599"/>
    </source>
</evidence>
<sequence length="134" mass="14430">MYKKIIVSLSLDHGISEPALEAAQKLLDTDGEIIAIHIHEPLNPSVRSYVDEETVNAALEAAKDRLAKRVEGFPGVGTRLITGHSGRAITDFARDWGADCIVIGSHKPGISDFLLGSTAARVVRHAPCSVHVLR</sequence>
<comment type="similarity">
    <text evidence="1">Belongs to the universal stress protein A family.</text>
</comment>
<protein>
    <submittedName>
        <fullName evidence="3">Nucleotide-binding universal stress protein, UspA family</fullName>
    </submittedName>
</protein>
<dbReference type="InterPro" id="IPR006016">
    <property type="entry name" value="UspA"/>
</dbReference>
<dbReference type="AlphaFoldDB" id="A0A1I5EVF2"/>
<organism evidence="3 4">
    <name type="scientific">Roseovarius lutimaris</name>
    <dbReference type="NCBI Taxonomy" id="1005928"/>
    <lineage>
        <taxon>Bacteria</taxon>
        <taxon>Pseudomonadati</taxon>
        <taxon>Pseudomonadota</taxon>
        <taxon>Alphaproteobacteria</taxon>
        <taxon>Rhodobacterales</taxon>
        <taxon>Roseobacteraceae</taxon>
        <taxon>Roseovarius</taxon>
    </lineage>
</organism>
<proteinExistence type="inferred from homology"/>
<reference evidence="4" key="1">
    <citation type="submission" date="2016-10" db="EMBL/GenBank/DDBJ databases">
        <authorList>
            <person name="Varghese N."/>
            <person name="Submissions S."/>
        </authorList>
    </citation>
    <scope>NUCLEOTIDE SEQUENCE [LARGE SCALE GENOMIC DNA]</scope>
    <source>
        <strain evidence="4">DSM 28463</strain>
    </source>
</reference>
<keyword evidence="4" id="KW-1185">Reference proteome</keyword>
<dbReference type="RefSeq" id="WP_092840704.1">
    <property type="nucleotide sequence ID" value="NZ_FOVP01000017.1"/>
</dbReference>
<dbReference type="PRINTS" id="PR01438">
    <property type="entry name" value="UNVRSLSTRESS"/>
</dbReference>
<dbReference type="Gene3D" id="3.40.50.620">
    <property type="entry name" value="HUPs"/>
    <property type="match status" value="1"/>
</dbReference>
<dbReference type="CDD" id="cd00293">
    <property type="entry name" value="USP-like"/>
    <property type="match status" value="1"/>
</dbReference>
<dbReference type="STRING" id="1005928.SAMN04487859_11773"/>
<gene>
    <name evidence="3" type="ORF">SAMN04487859_11773</name>
</gene>
<dbReference type="InterPro" id="IPR006015">
    <property type="entry name" value="Universal_stress_UspA"/>
</dbReference>